<dbReference type="GO" id="GO:0006730">
    <property type="term" value="P:one-carbon metabolic process"/>
    <property type="evidence" value="ECO:0007669"/>
    <property type="project" value="UniProtKB-KW"/>
</dbReference>
<evidence type="ECO:0000313" key="11">
    <source>
        <dbReference type="EMBL" id="OWA53228.1"/>
    </source>
</evidence>
<keyword evidence="6" id="KW-0560">Oxidoreductase</keyword>
<comment type="pathway">
    <text evidence="1">Cofactor biosynthesis; tetrahydrofolate biosynthesis; 5,6,7,8-tetrahydrofolate from 7,8-dihydrofolate: step 1/1.</text>
</comment>
<evidence type="ECO:0000256" key="7">
    <source>
        <dbReference type="ARBA" id="ARBA00025067"/>
    </source>
</evidence>
<comment type="catalytic activity">
    <reaction evidence="8">
        <text>(6S)-5,6,7,8-tetrahydrofolate + NADP(+) = 7,8-dihydrofolate + NADPH + H(+)</text>
        <dbReference type="Rhea" id="RHEA:15009"/>
        <dbReference type="ChEBI" id="CHEBI:15378"/>
        <dbReference type="ChEBI" id="CHEBI:57451"/>
        <dbReference type="ChEBI" id="CHEBI:57453"/>
        <dbReference type="ChEBI" id="CHEBI:57783"/>
        <dbReference type="ChEBI" id="CHEBI:58349"/>
        <dbReference type="EC" id="1.5.1.3"/>
    </reaction>
</comment>
<protein>
    <recommendedName>
        <fullName evidence="3">dihydrofolate reductase</fullName>
        <ecNumber evidence="3">1.5.1.3</ecNumber>
    </recommendedName>
</protein>
<evidence type="ECO:0000256" key="4">
    <source>
        <dbReference type="ARBA" id="ARBA00022563"/>
    </source>
</evidence>
<reference evidence="12" key="1">
    <citation type="submission" date="2017-01" db="EMBL/GenBank/DDBJ databases">
        <title>Comparative genomics of anhydrobiosis in the tardigrade Hypsibius dujardini.</title>
        <authorList>
            <person name="Yoshida Y."/>
            <person name="Koutsovoulos G."/>
            <person name="Laetsch D."/>
            <person name="Stevens L."/>
            <person name="Kumar S."/>
            <person name="Horikawa D."/>
            <person name="Ishino K."/>
            <person name="Komine S."/>
            <person name="Tomita M."/>
            <person name="Blaxter M."/>
            <person name="Arakawa K."/>
        </authorList>
    </citation>
    <scope>NUCLEOTIDE SEQUENCE [LARGE SCALE GENOMIC DNA]</scope>
    <source>
        <strain evidence="12">Z151</strain>
    </source>
</reference>
<evidence type="ECO:0000256" key="2">
    <source>
        <dbReference type="ARBA" id="ARBA00009539"/>
    </source>
</evidence>
<keyword evidence="5" id="KW-0521">NADP</keyword>
<evidence type="ECO:0000256" key="8">
    <source>
        <dbReference type="ARBA" id="ARBA00048873"/>
    </source>
</evidence>
<dbReference type="EC" id="1.5.1.3" evidence="3"/>
<comment type="similarity">
    <text evidence="2 9">Belongs to the dihydrofolate reductase family.</text>
</comment>
<dbReference type="InterPro" id="IPR001796">
    <property type="entry name" value="DHFR_dom"/>
</dbReference>
<dbReference type="GO" id="GO:0046654">
    <property type="term" value="P:tetrahydrofolate biosynthetic process"/>
    <property type="evidence" value="ECO:0007669"/>
    <property type="project" value="InterPro"/>
</dbReference>
<dbReference type="SUPFAM" id="SSF53597">
    <property type="entry name" value="Dihydrofolate reductase-like"/>
    <property type="match status" value="1"/>
</dbReference>
<dbReference type="InterPro" id="IPR017925">
    <property type="entry name" value="DHFR_CS"/>
</dbReference>
<dbReference type="GO" id="GO:0046655">
    <property type="term" value="P:folic acid metabolic process"/>
    <property type="evidence" value="ECO:0007669"/>
    <property type="project" value="TreeGrafter"/>
</dbReference>
<keyword evidence="4" id="KW-0554">One-carbon metabolism</keyword>
<gene>
    <name evidence="11" type="ORF">BV898_17663</name>
</gene>
<dbReference type="InterPro" id="IPR024072">
    <property type="entry name" value="DHFR-like_dom_sf"/>
</dbReference>
<dbReference type="PROSITE" id="PS00075">
    <property type="entry name" value="DHFR_1"/>
    <property type="match status" value="1"/>
</dbReference>
<name>A0A9X6NIC3_HYPEX</name>
<dbReference type="FunFam" id="3.40.430.10:FF:000002">
    <property type="entry name" value="Dihydrofolate reductase"/>
    <property type="match status" value="1"/>
</dbReference>
<dbReference type="PRINTS" id="PR00070">
    <property type="entry name" value="DHFR"/>
</dbReference>
<dbReference type="GO" id="GO:0050661">
    <property type="term" value="F:NADP binding"/>
    <property type="evidence" value="ECO:0007669"/>
    <property type="project" value="InterPro"/>
</dbReference>
<evidence type="ECO:0000313" key="12">
    <source>
        <dbReference type="Proteomes" id="UP000192578"/>
    </source>
</evidence>
<proteinExistence type="inferred from homology"/>
<accession>A0A9X6NIC3</accession>
<dbReference type="Proteomes" id="UP000192578">
    <property type="component" value="Unassembled WGS sequence"/>
</dbReference>
<dbReference type="OrthoDB" id="4664297at2759"/>
<dbReference type="CDD" id="cd00209">
    <property type="entry name" value="DHFR"/>
    <property type="match status" value="1"/>
</dbReference>
<dbReference type="PROSITE" id="PS51330">
    <property type="entry name" value="DHFR_2"/>
    <property type="match status" value="1"/>
</dbReference>
<dbReference type="PANTHER" id="PTHR48069:SF3">
    <property type="entry name" value="DIHYDROFOLATE REDUCTASE"/>
    <property type="match status" value="1"/>
</dbReference>
<feature type="domain" description="DHFR" evidence="10">
    <location>
        <begin position="8"/>
        <end position="187"/>
    </location>
</feature>
<comment type="function">
    <text evidence="7">Key enzyme in folate metabolism. Catalyzes an essential reaction for de novo glycine and purine synthesis, and for DNA precursor synthesis.</text>
</comment>
<dbReference type="GO" id="GO:0005739">
    <property type="term" value="C:mitochondrion"/>
    <property type="evidence" value="ECO:0007669"/>
    <property type="project" value="TreeGrafter"/>
</dbReference>
<dbReference type="EMBL" id="MTYJ01000309">
    <property type="protein sequence ID" value="OWA53228.1"/>
    <property type="molecule type" value="Genomic_DNA"/>
</dbReference>
<dbReference type="PANTHER" id="PTHR48069">
    <property type="entry name" value="DIHYDROFOLATE REDUCTASE"/>
    <property type="match status" value="1"/>
</dbReference>
<keyword evidence="12" id="KW-1185">Reference proteome</keyword>
<evidence type="ECO:0000259" key="10">
    <source>
        <dbReference type="PROSITE" id="PS51330"/>
    </source>
</evidence>
<organism evidence="11 12">
    <name type="scientific">Hypsibius exemplaris</name>
    <name type="common">Freshwater tardigrade</name>
    <dbReference type="NCBI Taxonomy" id="2072580"/>
    <lineage>
        <taxon>Eukaryota</taxon>
        <taxon>Metazoa</taxon>
        <taxon>Ecdysozoa</taxon>
        <taxon>Tardigrada</taxon>
        <taxon>Eutardigrada</taxon>
        <taxon>Parachela</taxon>
        <taxon>Hypsibioidea</taxon>
        <taxon>Hypsibiidae</taxon>
        <taxon>Hypsibius</taxon>
    </lineage>
</organism>
<dbReference type="AlphaFoldDB" id="A0A9X6NIC3"/>
<dbReference type="GO" id="GO:0046452">
    <property type="term" value="P:dihydrofolate metabolic process"/>
    <property type="evidence" value="ECO:0007669"/>
    <property type="project" value="TreeGrafter"/>
</dbReference>
<evidence type="ECO:0000256" key="5">
    <source>
        <dbReference type="ARBA" id="ARBA00022857"/>
    </source>
</evidence>
<evidence type="ECO:0000256" key="1">
    <source>
        <dbReference type="ARBA" id="ARBA00004903"/>
    </source>
</evidence>
<dbReference type="InterPro" id="IPR012259">
    <property type="entry name" value="DHFR"/>
</dbReference>
<evidence type="ECO:0000256" key="3">
    <source>
        <dbReference type="ARBA" id="ARBA00012856"/>
    </source>
</evidence>
<evidence type="ECO:0000256" key="6">
    <source>
        <dbReference type="ARBA" id="ARBA00023002"/>
    </source>
</evidence>
<comment type="caution">
    <text evidence="11">The sequence shown here is derived from an EMBL/GenBank/DDBJ whole genome shotgun (WGS) entry which is preliminary data.</text>
</comment>
<dbReference type="Gene3D" id="3.40.430.10">
    <property type="entry name" value="Dihydrofolate Reductase, subunit A"/>
    <property type="match status" value="1"/>
</dbReference>
<sequence length="192" mass="21057">MAPDGIRKFNVIVAACANGGIGLNGGMPWNLKGDMKQFARLTTLTQDPLKKNAVIMGRKTWFAIPEKHRPLKNRINVVISGTLSGLAPPTYQAGSIEEALTLLTVAPLRDEVENVWIIGGQSLYQHAMASSSLGKVYFTRILREFECDAFFPVAALEKMEKTEEDVGLPAGEQEDNGVPYRFEVYSAVEGLN</sequence>
<dbReference type="Pfam" id="PF00186">
    <property type="entry name" value="DHFR_1"/>
    <property type="match status" value="1"/>
</dbReference>
<dbReference type="GO" id="GO:0004146">
    <property type="term" value="F:dihydrofolate reductase activity"/>
    <property type="evidence" value="ECO:0007669"/>
    <property type="project" value="UniProtKB-EC"/>
</dbReference>
<evidence type="ECO:0000256" key="9">
    <source>
        <dbReference type="RuleBase" id="RU004474"/>
    </source>
</evidence>